<dbReference type="Proteomes" id="UP001327459">
    <property type="component" value="Chromosome"/>
</dbReference>
<keyword evidence="4" id="KW-1185">Reference proteome</keyword>
<evidence type="ECO:0000313" key="4">
    <source>
        <dbReference type="Proteomes" id="UP001327459"/>
    </source>
</evidence>
<accession>A0ABZ0YVS2</accession>
<keyword evidence="1" id="KW-0732">Signal</keyword>
<dbReference type="GO" id="GO:0016787">
    <property type="term" value="F:hydrolase activity"/>
    <property type="evidence" value="ECO:0007669"/>
    <property type="project" value="UniProtKB-KW"/>
</dbReference>
<dbReference type="EMBL" id="CP140153">
    <property type="protein sequence ID" value="WQH15858.1"/>
    <property type="molecule type" value="Genomic_DNA"/>
</dbReference>
<sequence length="307" mass="33442">MKNTLKRLAMAALCLPLIGGIGLVQSVAQAADRVELEHDDMTLVGYMEMAPGSSVEDGVVLMVHGTLAHGQMEIMSSMQELLRDAGYNSLAINLSLGQDAREGMYDCDSTHRHKHEDAVDEIAAWAEWLKGEGAERLAVLGHSRGGNQVARYLADQADPMVEKAVLLAPQTWSEGYEAKDYQANYDTALAPLLDKAEALVAEGKGDALMEMDFIYCPDTRAAASSVVSYYREDPRMDTPTVLGETSIETLVVVAGADDTVTDLEEKMAERVEDDHVEMTTVSGADHMFRDLFLYDAADAATAFIGWQ</sequence>
<evidence type="ECO:0000313" key="3">
    <source>
        <dbReference type="EMBL" id="WQH15858.1"/>
    </source>
</evidence>
<gene>
    <name evidence="3" type="ORF">SR882_08835</name>
</gene>
<feature type="chain" id="PRO_5047431694" evidence="1">
    <location>
        <begin position="31"/>
        <end position="307"/>
    </location>
</feature>
<feature type="signal peptide" evidence="1">
    <location>
        <begin position="1"/>
        <end position="30"/>
    </location>
</feature>
<evidence type="ECO:0000259" key="2">
    <source>
        <dbReference type="Pfam" id="PF12697"/>
    </source>
</evidence>
<dbReference type="SUPFAM" id="SSF53474">
    <property type="entry name" value="alpha/beta-Hydrolases"/>
    <property type="match status" value="1"/>
</dbReference>
<reference evidence="3 4" key="1">
    <citation type="submission" date="2023-11" db="EMBL/GenBank/DDBJ databases">
        <title>MicrobeMod: A computational toolkit for identifying prokaryotic methylation and restriction-modification with nanopore sequencing.</title>
        <authorList>
            <person name="Crits-Christoph A."/>
            <person name="Kang S.C."/>
            <person name="Lee H."/>
            <person name="Ostrov N."/>
        </authorList>
    </citation>
    <scope>NUCLEOTIDE SEQUENCE [LARGE SCALE GENOMIC DNA]</scope>
    <source>
        <strain evidence="3 4">ATCC 49870</strain>
    </source>
</reference>
<dbReference type="InterPro" id="IPR029058">
    <property type="entry name" value="AB_hydrolase_fold"/>
</dbReference>
<dbReference type="Gene3D" id="3.40.50.1820">
    <property type="entry name" value="alpha/beta hydrolase"/>
    <property type="match status" value="1"/>
</dbReference>
<keyword evidence="3" id="KW-0378">Hydrolase</keyword>
<dbReference type="PANTHER" id="PTHR42886:SF29">
    <property type="entry name" value="PUMMELIG, ISOFORM A"/>
    <property type="match status" value="1"/>
</dbReference>
<dbReference type="PANTHER" id="PTHR42886">
    <property type="entry name" value="RE40534P-RELATED"/>
    <property type="match status" value="1"/>
</dbReference>
<evidence type="ECO:0000256" key="1">
    <source>
        <dbReference type="SAM" id="SignalP"/>
    </source>
</evidence>
<dbReference type="Pfam" id="PF12697">
    <property type="entry name" value="Abhydrolase_6"/>
    <property type="match status" value="1"/>
</dbReference>
<feature type="domain" description="AB hydrolase-1" evidence="2">
    <location>
        <begin position="60"/>
        <end position="291"/>
    </location>
</feature>
<organism evidence="3 4">
    <name type="scientific">Guyparkeria halophila</name>
    <dbReference type="NCBI Taxonomy" id="47960"/>
    <lineage>
        <taxon>Bacteria</taxon>
        <taxon>Pseudomonadati</taxon>
        <taxon>Pseudomonadota</taxon>
        <taxon>Gammaproteobacteria</taxon>
        <taxon>Chromatiales</taxon>
        <taxon>Thioalkalibacteraceae</taxon>
        <taxon>Guyparkeria</taxon>
    </lineage>
</organism>
<proteinExistence type="predicted"/>
<dbReference type="InterPro" id="IPR000073">
    <property type="entry name" value="AB_hydrolase_1"/>
</dbReference>
<name>A0ABZ0YVS2_9GAMM</name>
<protein>
    <submittedName>
        <fullName evidence="3">Alpha/beta fold hydrolase</fullName>
    </submittedName>
</protein>
<dbReference type="RefSeq" id="WP_322520881.1">
    <property type="nucleotide sequence ID" value="NZ_CP140153.1"/>
</dbReference>